<dbReference type="AlphaFoldDB" id="A0A9K3KRM8"/>
<feature type="transmembrane region" description="Helical" evidence="2">
    <location>
        <begin position="96"/>
        <end position="122"/>
    </location>
</feature>
<keyword evidence="4" id="KW-1185">Reference proteome</keyword>
<feature type="compositionally biased region" description="Polar residues" evidence="1">
    <location>
        <begin position="1"/>
        <end position="16"/>
    </location>
</feature>
<feature type="transmembrane region" description="Helical" evidence="2">
    <location>
        <begin position="142"/>
        <end position="166"/>
    </location>
</feature>
<dbReference type="OrthoDB" id="49617at2759"/>
<feature type="region of interest" description="Disordered" evidence="1">
    <location>
        <begin position="362"/>
        <end position="385"/>
    </location>
</feature>
<accession>A0A9K3KRM8</accession>
<organism evidence="3 4">
    <name type="scientific">Nitzschia inconspicua</name>
    <dbReference type="NCBI Taxonomy" id="303405"/>
    <lineage>
        <taxon>Eukaryota</taxon>
        <taxon>Sar</taxon>
        <taxon>Stramenopiles</taxon>
        <taxon>Ochrophyta</taxon>
        <taxon>Bacillariophyta</taxon>
        <taxon>Bacillariophyceae</taxon>
        <taxon>Bacillariophycidae</taxon>
        <taxon>Bacillariales</taxon>
        <taxon>Bacillariaceae</taxon>
        <taxon>Nitzschia</taxon>
    </lineage>
</organism>
<feature type="compositionally biased region" description="Gly residues" evidence="1">
    <location>
        <begin position="55"/>
        <end position="66"/>
    </location>
</feature>
<dbReference type="Proteomes" id="UP000693970">
    <property type="component" value="Unassembled WGS sequence"/>
</dbReference>
<keyword evidence="2" id="KW-1133">Transmembrane helix</keyword>
<reference evidence="3" key="2">
    <citation type="submission" date="2021-04" db="EMBL/GenBank/DDBJ databases">
        <authorList>
            <person name="Podell S."/>
        </authorList>
    </citation>
    <scope>NUCLEOTIDE SEQUENCE</scope>
    <source>
        <strain evidence="3">Hildebrandi</strain>
    </source>
</reference>
<feature type="region of interest" description="Disordered" evidence="1">
    <location>
        <begin position="1"/>
        <end position="88"/>
    </location>
</feature>
<reference evidence="3" key="1">
    <citation type="journal article" date="2021" name="Sci. Rep.">
        <title>Diploid genomic architecture of Nitzschia inconspicua, an elite biomass production diatom.</title>
        <authorList>
            <person name="Oliver A."/>
            <person name="Podell S."/>
            <person name="Pinowska A."/>
            <person name="Traller J.C."/>
            <person name="Smith S.R."/>
            <person name="McClure R."/>
            <person name="Beliaev A."/>
            <person name="Bohutskyi P."/>
            <person name="Hill E.A."/>
            <person name="Rabines A."/>
            <person name="Zheng H."/>
            <person name="Allen L.Z."/>
            <person name="Kuo A."/>
            <person name="Grigoriev I.V."/>
            <person name="Allen A.E."/>
            <person name="Hazlebeck D."/>
            <person name="Allen E.E."/>
        </authorList>
    </citation>
    <scope>NUCLEOTIDE SEQUENCE</scope>
    <source>
        <strain evidence="3">Hildebrandi</strain>
    </source>
</reference>
<sequence>MPSSSDNDNPWESASNDHAFRSRHDAKQSSGEAPRESPPRSARLNWHEEDVEEGTGTGAGAGGNDNGGRSSMDIHQRDQDQTSSGGGRRNKHCQNFCILFSMQNVLHTLDAMVTLLLVVFVGYTLHYQDNGSDDHHESPEQIAILMISTVIAIVVVWRALLMSCLCPSKRCSKSCSTNLTLLLTGSYTILALISWIVLNKNTGAVPWCWSLGKWCTATPKAVPISLTFLALVEVLRFVFSQGQLAQFDSDHPQTLPPTGSRHHVEEESFYASRRHRPWWWNHRSGGGNRGDDTAMHESLLGNNGQPGWTASGGQSYLMDDGVGTPTSRRFLGGWFGFRGGNDNSNPRDDGSVDYASLNEEWASRSEEDPYWWTREESNNNHSDPM</sequence>
<dbReference type="EMBL" id="JAGRRH010000020">
    <property type="protein sequence ID" value="KAG7348381.1"/>
    <property type="molecule type" value="Genomic_DNA"/>
</dbReference>
<keyword evidence="2" id="KW-0812">Transmembrane</keyword>
<name>A0A9K3KRM8_9STRA</name>
<protein>
    <submittedName>
        <fullName evidence="3">Uncharacterized protein</fullName>
    </submittedName>
</protein>
<feature type="transmembrane region" description="Helical" evidence="2">
    <location>
        <begin position="178"/>
        <end position="198"/>
    </location>
</feature>
<gene>
    <name evidence="3" type="ORF">IV203_017086</name>
</gene>
<evidence type="ECO:0000313" key="4">
    <source>
        <dbReference type="Proteomes" id="UP000693970"/>
    </source>
</evidence>
<proteinExistence type="predicted"/>
<keyword evidence="2" id="KW-0472">Membrane</keyword>
<evidence type="ECO:0000256" key="1">
    <source>
        <dbReference type="SAM" id="MobiDB-lite"/>
    </source>
</evidence>
<evidence type="ECO:0000313" key="3">
    <source>
        <dbReference type="EMBL" id="KAG7348381.1"/>
    </source>
</evidence>
<feature type="compositionally biased region" description="Basic and acidic residues" evidence="1">
    <location>
        <begin position="18"/>
        <end position="38"/>
    </location>
</feature>
<comment type="caution">
    <text evidence="3">The sequence shown here is derived from an EMBL/GenBank/DDBJ whole genome shotgun (WGS) entry which is preliminary data.</text>
</comment>
<evidence type="ECO:0000256" key="2">
    <source>
        <dbReference type="SAM" id="Phobius"/>
    </source>
</evidence>